<proteinExistence type="predicted"/>
<feature type="transmembrane region" description="Helical" evidence="1">
    <location>
        <begin position="25"/>
        <end position="43"/>
    </location>
</feature>
<name>A0ABN7SVT2_OIKDI</name>
<accession>A0ABN7SVT2</accession>
<organism evidence="2 3">
    <name type="scientific">Oikopleura dioica</name>
    <name type="common">Tunicate</name>
    <dbReference type="NCBI Taxonomy" id="34765"/>
    <lineage>
        <taxon>Eukaryota</taxon>
        <taxon>Metazoa</taxon>
        <taxon>Chordata</taxon>
        <taxon>Tunicata</taxon>
        <taxon>Appendicularia</taxon>
        <taxon>Copelata</taxon>
        <taxon>Oikopleuridae</taxon>
        <taxon>Oikopleura</taxon>
    </lineage>
</organism>
<keyword evidence="1" id="KW-0812">Transmembrane</keyword>
<gene>
    <name evidence="2" type="ORF">OKIOD_LOCUS12558</name>
</gene>
<keyword evidence="1" id="KW-1133">Transmembrane helix</keyword>
<keyword evidence="3" id="KW-1185">Reference proteome</keyword>
<evidence type="ECO:0000313" key="3">
    <source>
        <dbReference type="Proteomes" id="UP001158576"/>
    </source>
</evidence>
<dbReference type="EMBL" id="OU015566">
    <property type="protein sequence ID" value="CAG5108433.1"/>
    <property type="molecule type" value="Genomic_DNA"/>
</dbReference>
<sequence>MKILVLLFVHFAVCAKLEQGLGILIAFPMIFELLLLISGIQGYERYLQRKKMAVLELQTIRDSHQIANQLFKTD</sequence>
<reference evidence="2 3" key="1">
    <citation type="submission" date="2021-04" db="EMBL/GenBank/DDBJ databases">
        <authorList>
            <person name="Bliznina A."/>
        </authorList>
    </citation>
    <scope>NUCLEOTIDE SEQUENCE [LARGE SCALE GENOMIC DNA]</scope>
</reference>
<evidence type="ECO:0000256" key="1">
    <source>
        <dbReference type="SAM" id="Phobius"/>
    </source>
</evidence>
<evidence type="ECO:0000313" key="2">
    <source>
        <dbReference type="EMBL" id="CAG5108433.1"/>
    </source>
</evidence>
<dbReference type="Proteomes" id="UP001158576">
    <property type="component" value="Chromosome 1"/>
</dbReference>
<keyword evidence="1" id="KW-0472">Membrane</keyword>
<protein>
    <submittedName>
        <fullName evidence="2">Oidioi.mRNA.OKI2018_I69.chr1.g3793.t1.cds</fullName>
    </submittedName>
</protein>